<proteinExistence type="predicted"/>
<dbReference type="SUPFAM" id="SSF160631">
    <property type="entry name" value="SMI1/KNR4-like"/>
    <property type="match status" value="1"/>
</dbReference>
<evidence type="ECO:0000259" key="1">
    <source>
        <dbReference type="Pfam" id="PF09346"/>
    </source>
</evidence>
<dbReference type="Gene3D" id="3.40.1580.10">
    <property type="entry name" value="SMI1/KNR4-like"/>
    <property type="match status" value="1"/>
</dbReference>
<dbReference type="InterPro" id="IPR018958">
    <property type="entry name" value="Knr4/Smi1-like_dom"/>
</dbReference>
<dbReference type="EMBL" id="WTYZ01000001">
    <property type="protein sequence ID" value="MXO81827.1"/>
    <property type="molecule type" value="Genomic_DNA"/>
</dbReference>
<evidence type="ECO:0000313" key="3">
    <source>
        <dbReference type="Proteomes" id="UP000460290"/>
    </source>
</evidence>
<organism evidence="2 3">
    <name type="scientific">Pontixanthobacter aestiaquae</name>
    <dbReference type="NCBI Taxonomy" id="1509367"/>
    <lineage>
        <taxon>Bacteria</taxon>
        <taxon>Pseudomonadati</taxon>
        <taxon>Pseudomonadota</taxon>
        <taxon>Alphaproteobacteria</taxon>
        <taxon>Sphingomonadales</taxon>
        <taxon>Erythrobacteraceae</taxon>
        <taxon>Pontixanthobacter</taxon>
    </lineage>
</organism>
<accession>A0A844Z405</accession>
<gene>
    <name evidence="2" type="ORF">GRI35_00385</name>
</gene>
<dbReference type="Pfam" id="PF09346">
    <property type="entry name" value="SMI1_KNR4"/>
    <property type="match status" value="1"/>
</dbReference>
<comment type="caution">
    <text evidence="2">The sequence shown here is derived from an EMBL/GenBank/DDBJ whole genome shotgun (WGS) entry which is preliminary data.</text>
</comment>
<evidence type="ECO:0000313" key="2">
    <source>
        <dbReference type="EMBL" id="MXO81827.1"/>
    </source>
</evidence>
<name>A0A844Z405_9SPHN</name>
<dbReference type="Proteomes" id="UP000460290">
    <property type="component" value="Unassembled WGS sequence"/>
</dbReference>
<dbReference type="OrthoDB" id="215335at2"/>
<reference evidence="2 3" key="1">
    <citation type="submission" date="2019-12" db="EMBL/GenBank/DDBJ databases">
        <title>Genomic-based taxomic classification of the family Erythrobacteraceae.</title>
        <authorList>
            <person name="Xu L."/>
        </authorList>
    </citation>
    <scope>NUCLEOTIDE SEQUENCE [LARGE SCALE GENOMIC DNA]</scope>
    <source>
        <strain evidence="2 3">KCTC 42006</strain>
    </source>
</reference>
<keyword evidence="3" id="KW-1185">Reference proteome</keyword>
<feature type="domain" description="Knr4/Smi1-like" evidence="1">
    <location>
        <begin position="24"/>
        <end position="147"/>
    </location>
</feature>
<sequence>MKAKLDALGWYQIHPSHSAPKNFVADFEALIGSQLPEDYHAFLAHFPCDSGPYASVTSPIIEGPREGGDSGLMVCFGHNPESVSLTSINQDPEWAISGMILIGDDIFGNWFYLDLADGKVWFFDRDGSATTPGEGLALVGYSFSDFIVRMKIEPDGDIVPEPRKANLLERLRDWLA</sequence>
<dbReference type="AlphaFoldDB" id="A0A844Z405"/>
<protein>
    <recommendedName>
        <fullName evidence="1">Knr4/Smi1-like domain-containing protein</fullName>
    </recommendedName>
</protein>
<dbReference type="InterPro" id="IPR037883">
    <property type="entry name" value="Knr4/Smi1-like_sf"/>
</dbReference>
<dbReference type="RefSeq" id="WP_160612190.1">
    <property type="nucleotide sequence ID" value="NZ_JAUFQM010000001.1"/>
</dbReference>